<comment type="caution">
    <text evidence="2">The sequence shown here is derived from an EMBL/GenBank/DDBJ whole genome shotgun (WGS) entry which is preliminary data.</text>
</comment>
<dbReference type="Proteomes" id="UP000005695">
    <property type="component" value="Unassembled WGS sequence"/>
</dbReference>
<keyword evidence="1" id="KW-0812">Transmembrane</keyword>
<reference evidence="2" key="2">
    <citation type="submission" date="2006-05" db="EMBL/GenBank/DDBJ databases">
        <title>Sequencing of the draft genome and assembly of Desulfuromonas acetoxidans DSM 684.</title>
        <authorList>
            <consortium name="US DOE Joint Genome Institute (JGI-PGF)"/>
            <person name="Copeland A."/>
            <person name="Lucas S."/>
            <person name="Lapidus A."/>
            <person name="Barry K."/>
            <person name="Detter J.C."/>
            <person name="Glavina del Rio T."/>
            <person name="Hammon N."/>
            <person name="Israni S."/>
            <person name="Dalin E."/>
            <person name="Tice H."/>
            <person name="Bruce D."/>
            <person name="Pitluck S."/>
            <person name="Richardson P."/>
        </authorList>
    </citation>
    <scope>NUCLEOTIDE SEQUENCE [LARGE SCALE GENOMIC DNA]</scope>
    <source>
        <strain evidence="2">DSM 684</strain>
    </source>
</reference>
<feature type="transmembrane region" description="Helical" evidence="1">
    <location>
        <begin position="32"/>
        <end position="52"/>
    </location>
</feature>
<keyword evidence="1" id="KW-1133">Transmembrane helix</keyword>
<dbReference type="InterPro" id="IPR010645">
    <property type="entry name" value="MFS_4"/>
</dbReference>
<dbReference type="Pfam" id="PF06779">
    <property type="entry name" value="MFS_4"/>
    <property type="match status" value="1"/>
</dbReference>
<sequence length="87" mass="8479">MAFYGLASSAIPAIMAAAIGDYLGQARAAAGFSIITFCFAVGQAVGPAVAGVVAERSGSFSSSYLASALLTAAAIGVALTLPAPTEH</sequence>
<proteinExistence type="predicted"/>
<dbReference type="EMBL" id="AAEW02000008">
    <property type="protein sequence ID" value="EAT15746.1"/>
    <property type="molecule type" value="Genomic_DNA"/>
</dbReference>
<evidence type="ECO:0000256" key="1">
    <source>
        <dbReference type="SAM" id="Phobius"/>
    </source>
</evidence>
<evidence type="ECO:0000313" key="3">
    <source>
        <dbReference type="Proteomes" id="UP000005695"/>
    </source>
</evidence>
<name>Q1JZZ6_DESA6</name>
<dbReference type="Gene3D" id="1.20.1250.20">
    <property type="entry name" value="MFS general substrate transporter like domains"/>
    <property type="match status" value="1"/>
</dbReference>
<protein>
    <submittedName>
        <fullName evidence="2">Major facilitator family transporter</fullName>
    </submittedName>
</protein>
<accession>Q1JZZ6</accession>
<dbReference type="RefSeq" id="WP_006000160.1">
    <property type="nucleotide sequence ID" value="NZ_AAEW02000008.1"/>
</dbReference>
<keyword evidence="3" id="KW-1185">Reference proteome</keyword>
<organism evidence="2 3">
    <name type="scientific">Desulfuromonas acetoxidans (strain DSM 684 / 11070)</name>
    <dbReference type="NCBI Taxonomy" id="281689"/>
    <lineage>
        <taxon>Bacteria</taxon>
        <taxon>Pseudomonadati</taxon>
        <taxon>Thermodesulfobacteriota</taxon>
        <taxon>Desulfuromonadia</taxon>
        <taxon>Desulfuromonadales</taxon>
        <taxon>Desulfuromonadaceae</taxon>
        <taxon>Desulfuromonas</taxon>
    </lineage>
</organism>
<keyword evidence="1" id="KW-0472">Membrane</keyword>
<gene>
    <name evidence="2" type="ORF">Dace_2446</name>
</gene>
<reference evidence="2" key="1">
    <citation type="submission" date="2006-05" db="EMBL/GenBank/DDBJ databases">
        <title>Annotation of the draft genome assembly of Desulfuromonas acetoxidans DSM 684.</title>
        <authorList>
            <consortium name="US DOE Joint Genome Institute (JGI-ORNL)"/>
            <person name="Larimer F."/>
            <person name="Land M."/>
            <person name="Hauser L."/>
        </authorList>
    </citation>
    <scope>NUCLEOTIDE SEQUENCE [LARGE SCALE GENOMIC DNA]</scope>
    <source>
        <strain evidence="2">DSM 684</strain>
    </source>
</reference>
<dbReference type="SUPFAM" id="SSF103473">
    <property type="entry name" value="MFS general substrate transporter"/>
    <property type="match status" value="1"/>
</dbReference>
<dbReference type="AlphaFoldDB" id="Q1JZZ6"/>
<dbReference type="InterPro" id="IPR036259">
    <property type="entry name" value="MFS_trans_sf"/>
</dbReference>
<evidence type="ECO:0000313" key="2">
    <source>
        <dbReference type="EMBL" id="EAT15746.1"/>
    </source>
</evidence>
<feature type="transmembrane region" description="Helical" evidence="1">
    <location>
        <begin position="64"/>
        <end position="83"/>
    </location>
</feature>
<dbReference type="PRINTS" id="PR01036">
    <property type="entry name" value="TCRTETB"/>
</dbReference>